<feature type="domain" description="Expansin-like EG45" evidence="5">
    <location>
        <begin position="31"/>
        <end position="128"/>
    </location>
</feature>
<accession>A0A8T1VDA1</accession>
<proteinExistence type="predicted"/>
<sequence>MMFRQLSLLAAALPAMALAGGANDVYYTGDGTANAVGQSAAASCASIGDNYAAINSDQWNSTLNCNKCIEVSCDDDRCSDQSNSVVVYVAGECAECADEAVDLSPAVFKKLTGSAPARYTIKWEFTECPTSFSALKSSASTYEAGKVAAADEKQSKVSILQANEEGVENQKDDSETQQTNAKSGAADAASGGTSPFIVALVVVGAVCGIALAAVFYTAKKKGNKHDECLTKSFDTFSSPSQKKKKATIATI</sequence>
<feature type="compositionally biased region" description="Low complexity" evidence="2">
    <location>
        <begin position="181"/>
        <end position="190"/>
    </location>
</feature>
<dbReference type="PROSITE" id="PS50842">
    <property type="entry name" value="EXPANSIN_EG45"/>
    <property type="match status" value="1"/>
</dbReference>
<dbReference type="PANTHER" id="PTHR31836:SF21">
    <property type="entry name" value="EXPANSIN-LIKE PROTEIN 7"/>
    <property type="match status" value="1"/>
</dbReference>
<feature type="signal peptide" evidence="4">
    <location>
        <begin position="1"/>
        <end position="19"/>
    </location>
</feature>
<dbReference type="EMBL" id="JAGDFM010000385">
    <property type="protein sequence ID" value="KAG7378936.1"/>
    <property type="molecule type" value="Genomic_DNA"/>
</dbReference>
<dbReference type="AlphaFoldDB" id="A0A8T1VDA1"/>
<dbReference type="CDD" id="cd22271">
    <property type="entry name" value="DPBB_EXP_N-like"/>
    <property type="match status" value="1"/>
</dbReference>
<evidence type="ECO:0000256" key="3">
    <source>
        <dbReference type="SAM" id="Phobius"/>
    </source>
</evidence>
<evidence type="ECO:0000313" key="7">
    <source>
        <dbReference type="Proteomes" id="UP000694044"/>
    </source>
</evidence>
<dbReference type="InterPro" id="IPR007112">
    <property type="entry name" value="Expansin/allergen_DPBB_dom"/>
</dbReference>
<keyword evidence="3" id="KW-1133">Transmembrane helix</keyword>
<dbReference type="InterPro" id="IPR051477">
    <property type="entry name" value="Expansin_CellWall"/>
</dbReference>
<dbReference type="Proteomes" id="UP000694044">
    <property type="component" value="Unassembled WGS sequence"/>
</dbReference>
<evidence type="ECO:0000313" key="6">
    <source>
        <dbReference type="EMBL" id="KAG7378936.1"/>
    </source>
</evidence>
<keyword evidence="1 4" id="KW-0732">Signal</keyword>
<keyword evidence="3" id="KW-0472">Membrane</keyword>
<reference evidence="6" key="1">
    <citation type="submission" date="2021-02" db="EMBL/GenBank/DDBJ databases">
        <authorList>
            <person name="Palmer J.M."/>
        </authorList>
    </citation>
    <scope>NUCLEOTIDE SEQUENCE</scope>
    <source>
        <strain evidence="6">SCRP734</strain>
    </source>
</reference>
<evidence type="ECO:0000259" key="5">
    <source>
        <dbReference type="PROSITE" id="PS50842"/>
    </source>
</evidence>
<dbReference type="OrthoDB" id="406505at2759"/>
<feature type="transmembrane region" description="Helical" evidence="3">
    <location>
        <begin position="196"/>
        <end position="216"/>
    </location>
</feature>
<name>A0A8T1VDA1_9STRA</name>
<evidence type="ECO:0000256" key="4">
    <source>
        <dbReference type="SAM" id="SignalP"/>
    </source>
</evidence>
<feature type="region of interest" description="Disordered" evidence="2">
    <location>
        <begin position="163"/>
        <end position="190"/>
    </location>
</feature>
<dbReference type="PANTHER" id="PTHR31836">
    <property type="match status" value="1"/>
</dbReference>
<feature type="chain" id="PRO_5035946297" description="Expansin-like EG45 domain-containing protein" evidence="4">
    <location>
        <begin position="20"/>
        <end position="251"/>
    </location>
</feature>
<organism evidence="6 7">
    <name type="scientific">Phytophthora pseudosyringae</name>
    <dbReference type="NCBI Taxonomy" id="221518"/>
    <lineage>
        <taxon>Eukaryota</taxon>
        <taxon>Sar</taxon>
        <taxon>Stramenopiles</taxon>
        <taxon>Oomycota</taxon>
        <taxon>Peronosporomycetes</taxon>
        <taxon>Peronosporales</taxon>
        <taxon>Peronosporaceae</taxon>
        <taxon>Phytophthora</taxon>
    </lineage>
</organism>
<evidence type="ECO:0000256" key="1">
    <source>
        <dbReference type="ARBA" id="ARBA00022729"/>
    </source>
</evidence>
<protein>
    <recommendedName>
        <fullName evidence="5">Expansin-like EG45 domain-containing protein</fullName>
    </recommendedName>
</protein>
<keyword evidence="7" id="KW-1185">Reference proteome</keyword>
<comment type="caution">
    <text evidence="6">The sequence shown here is derived from an EMBL/GenBank/DDBJ whole genome shotgun (WGS) entry which is preliminary data.</text>
</comment>
<gene>
    <name evidence="6" type="ORF">PHYPSEUDO_009298</name>
</gene>
<keyword evidence="3" id="KW-0812">Transmembrane</keyword>
<evidence type="ECO:0000256" key="2">
    <source>
        <dbReference type="SAM" id="MobiDB-lite"/>
    </source>
</evidence>